<dbReference type="Proteomes" id="UP000532273">
    <property type="component" value="Unassembled WGS sequence"/>
</dbReference>
<feature type="region of interest" description="Disordered" evidence="1">
    <location>
        <begin position="69"/>
        <end position="93"/>
    </location>
</feature>
<feature type="compositionally biased region" description="Polar residues" evidence="1">
    <location>
        <begin position="73"/>
        <end position="93"/>
    </location>
</feature>
<dbReference type="AlphaFoldDB" id="A0A7W6K949"/>
<sequence length="93" mass="10740">MEKQFHVLHYWFYPVFLKFAFRHPLLKYFIGGLTASGPKGLKEKKYLCNLPDFLNHKTTTHQVTGTKKYGTGVVSQNGHPQHLTNKQQPANLK</sequence>
<name>A0A7W6K949_9SPHI</name>
<evidence type="ECO:0000313" key="3">
    <source>
        <dbReference type="Proteomes" id="UP000532273"/>
    </source>
</evidence>
<comment type="caution">
    <text evidence="2">The sequence shown here is derived from an EMBL/GenBank/DDBJ whole genome shotgun (WGS) entry which is preliminary data.</text>
</comment>
<protein>
    <submittedName>
        <fullName evidence="2">Uncharacterized protein</fullName>
    </submittedName>
</protein>
<accession>A0A7W6K949</accession>
<dbReference type="EMBL" id="JACIEF010000001">
    <property type="protein sequence ID" value="MBB4107367.1"/>
    <property type="molecule type" value="Genomic_DNA"/>
</dbReference>
<evidence type="ECO:0000313" key="2">
    <source>
        <dbReference type="EMBL" id="MBB4107367.1"/>
    </source>
</evidence>
<reference evidence="2 3" key="1">
    <citation type="submission" date="2020-08" db="EMBL/GenBank/DDBJ databases">
        <title>Genomic Encyclopedia of Type Strains, Phase IV (KMG-IV): sequencing the most valuable type-strain genomes for metagenomic binning, comparative biology and taxonomic classification.</title>
        <authorList>
            <person name="Goeker M."/>
        </authorList>
    </citation>
    <scope>NUCLEOTIDE SEQUENCE [LARGE SCALE GENOMIC DNA]</scope>
    <source>
        <strain evidence="2 3">DSM 100774</strain>
    </source>
</reference>
<gene>
    <name evidence="2" type="ORF">GGQ60_001327</name>
</gene>
<evidence type="ECO:0000256" key="1">
    <source>
        <dbReference type="SAM" id="MobiDB-lite"/>
    </source>
</evidence>
<proteinExistence type="predicted"/>
<dbReference type="RefSeq" id="WP_183761065.1">
    <property type="nucleotide sequence ID" value="NZ_BMHZ01000002.1"/>
</dbReference>
<organism evidence="2 3">
    <name type="scientific">Pedobacter zeae</name>
    <dbReference type="NCBI Taxonomy" id="1737356"/>
    <lineage>
        <taxon>Bacteria</taxon>
        <taxon>Pseudomonadati</taxon>
        <taxon>Bacteroidota</taxon>
        <taxon>Sphingobacteriia</taxon>
        <taxon>Sphingobacteriales</taxon>
        <taxon>Sphingobacteriaceae</taxon>
        <taxon>Pedobacter</taxon>
    </lineage>
</organism>